<dbReference type="InterPro" id="IPR000504">
    <property type="entry name" value="RRM_dom"/>
</dbReference>
<feature type="region of interest" description="Disordered" evidence="2">
    <location>
        <begin position="78"/>
        <end position="168"/>
    </location>
</feature>
<dbReference type="EMBL" id="FOCW01000001">
    <property type="protein sequence ID" value="SEM99159.1"/>
    <property type="molecule type" value="Genomic_DNA"/>
</dbReference>
<keyword evidence="5" id="KW-1185">Reference proteome</keyword>
<proteinExistence type="predicted"/>
<dbReference type="InterPro" id="IPR052462">
    <property type="entry name" value="SLIRP/GR-RBP-like"/>
</dbReference>
<dbReference type="AlphaFoldDB" id="A0A1H8CW92"/>
<evidence type="ECO:0000256" key="2">
    <source>
        <dbReference type="SAM" id="MobiDB-lite"/>
    </source>
</evidence>
<dbReference type="PROSITE" id="PS50102">
    <property type="entry name" value="RRM"/>
    <property type="match status" value="1"/>
</dbReference>
<keyword evidence="1" id="KW-0694">RNA-binding</keyword>
<dbReference type="SMART" id="SM00360">
    <property type="entry name" value="RRM"/>
    <property type="match status" value="1"/>
</dbReference>
<organism evidence="4 5">
    <name type="scientific">Brachymonas denitrificans DSM 15123</name>
    <dbReference type="NCBI Taxonomy" id="1121117"/>
    <lineage>
        <taxon>Bacteria</taxon>
        <taxon>Pseudomonadati</taxon>
        <taxon>Pseudomonadota</taxon>
        <taxon>Betaproteobacteria</taxon>
        <taxon>Burkholderiales</taxon>
        <taxon>Comamonadaceae</taxon>
        <taxon>Brachymonas</taxon>
    </lineage>
</organism>
<dbReference type="InterPro" id="IPR012677">
    <property type="entry name" value="Nucleotide-bd_a/b_plait_sf"/>
</dbReference>
<dbReference type="CDD" id="cd21608">
    <property type="entry name" value="RRM2_NsCP33_like"/>
    <property type="match status" value="1"/>
</dbReference>
<feature type="domain" description="RRM" evidence="3">
    <location>
        <begin position="3"/>
        <end position="81"/>
    </location>
</feature>
<dbReference type="GO" id="GO:0003723">
    <property type="term" value="F:RNA binding"/>
    <property type="evidence" value="ECO:0007669"/>
    <property type="project" value="UniProtKB-KW"/>
</dbReference>
<dbReference type="PANTHER" id="PTHR48027">
    <property type="entry name" value="HETEROGENEOUS NUCLEAR RIBONUCLEOPROTEIN 87F-RELATED"/>
    <property type="match status" value="1"/>
</dbReference>
<feature type="compositionally biased region" description="Basic and acidic residues" evidence="2">
    <location>
        <begin position="152"/>
        <end position="162"/>
    </location>
</feature>
<evidence type="ECO:0000259" key="3">
    <source>
        <dbReference type="PROSITE" id="PS50102"/>
    </source>
</evidence>
<evidence type="ECO:0000313" key="4">
    <source>
        <dbReference type="EMBL" id="SEM99159.1"/>
    </source>
</evidence>
<evidence type="ECO:0000256" key="1">
    <source>
        <dbReference type="ARBA" id="ARBA00022884"/>
    </source>
</evidence>
<dbReference type="OrthoDB" id="9798855at2"/>
<dbReference type="InterPro" id="IPR048289">
    <property type="entry name" value="RRM2_NsCP33-like"/>
</dbReference>
<accession>A0A1H8CW92</accession>
<feature type="compositionally biased region" description="Gly residues" evidence="2">
    <location>
        <begin position="90"/>
        <end position="142"/>
    </location>
</feature>
<dbReference type="SUPFAM" id="SSF54928">
    <property type="entry name" value="RNA-binding domain, RBD"/>
    <property type="match status" value="1"/>
</dbReference>
<dbReference type="STRING" id="1121117.SAMN02745977_00075"/>
<dbReference type="Pfam" id="PF00076">
    <property type="entry name" value="RRM_1"/>
    <property type="match status" value="1"/>
</dbReference>
<sequence length="168" mass="17383">MGNKLYVGNLPYAVRDNDLLQQFSEFGAVTSAKVMMERDTGRSKGFGFVEMGSDAEAQAAINGLHGKDMGGRALVVNEARPMEPRPPRSFGGGGGYGGGRREGGYGGGREGGYGGGREGGYGGGREGGGGYGGGRDFGGGNSDGFRSPYGGGRRDGGRRNNYDDNNNY</sequence>
<dbReference type="Gene3D" id="3.30.70.330">
    <property type="match status" value="1"/>
</dbReference>
<dbReference type="Proteomes" id="UP000199531">
    <property type="component" value="Unassembled WGS sequence"/>
</dbReference>
<name>A0A1H8CW92_9BURK</name>
<protein>
    <submittedName>
        <fullName evidence="4">RNA recognition motif. (A.k.a. RRM, RBD, or RNP domain)</fullName>
    </submittedName>
</protein>
<gene>
    <name evidence="4" type="ORF">SAMN02745977_00075</name>
</gene>
<evidence type="ECO:0000313" key="5">
    <source>
        <dbReference type="Proteomes" id="UP000199531"/>
    </source>
</evidence>
<dbReference type="RefSeq" id="WP_091812710.1">
    <property type="nucleotide sequence ID" value="NZ_FOCW01000001.1"/>
</dbReference>
<dbReference type="InterPro" id="IPR035979">
    <property type="entry name" value="RBD_domain_sf"/>
</dbReference>
<reference evidence="4 5" key="1">
    <citation type="submission" date="2016-10" db="EMBL/GenBank/DDBJ databases">
        <authorList>
            <person name="de Groot N.N."/>
        </authorList>
    </citation>
    <scope>NUCLEOTIDE SEQUENCE [LARGE SCALE GENOMIC DNA]</scope>
    <source>
        <strain evidence="4 5">DSM 15123</strain>
    </source>
</reference>